<dbReference type="GO" id="GO:0000976">
    <property type="term" value="F:transcription cis-regulatory region binding"/>
    <property type="evidence" value="ECO:0007669"/>
    <property type="project" value="TreeGrafter"/>
</dbReference>
<keyword evidence="3" id="KW-0804">Transcription</keyword>
<keyword evidence="1" id="KW-0805">Transcription regulation</keyword>
<evidence type="ECO:0000256" key="1">
    <source>
        <dbReference type="ARBA" id="ARBA00023015"/>
    </source>
</evidence>
<dbReference type="AlphaFoldDB" id="A0A916ZUQ4"/>
<dbReference type="InterPro" id="IPR009057">
    <property type="entry name" value="Homeodomain-like_sf"/>
</dbReference>
<dbReference type="Pfam" id="PF00440">
    <property type="entry name" value="TetR_N"/>
    <property type="match status" value="1"/>
</dbReference>
<keyword evidence="7" id="KW-1185">Reference proteome</keyword>
<dbReference type="PANTHER" id="PTHR30055">
    <property type="entry name" value="HTH-TYPE TRANSCRIPTIONAL REGULATOR RUTR"/>
    <property type="match status" value="1"/>
</dbReference>
<keyword evidence="2 4" id="KW-0238">DNA-binding</keyword>
<evidence type="ECO:0000313" key="7">
    <source>
        <dbReference type="Proteomes" id="UP000644699"/>
    </source>
</evidence>
<dbReference type="PANTHER" id="PTHR30055:SF234">
    <property type="entry name" value="HTH-TYPE TRANSCRIPTIONAL REGULATOR BETI"/>
    <property type="match status" value="1"/>
</dbReference>
<reference evidence="6" key="2">
    <citation type="submission" date="2020-09" db="EMBL/GenBank/DDBJ databases">
        <authorList>
            <person name="Sun Q."/>
            <person name="Zhou Y."/>
        </authorList>
    </citation>
    <scope>NUCLEOTIDE SEQUENCE</scope>
    <source>
        <strain evidence="6">CGMCC 1.15367</strain>
    </source>
</reference>
<feature type="domain" description="HTH tetR-type" evidence="5">
    <location>
        <begin position="34"/>
        <end position="94"/>
    </location>
</feature>
<proteinExistence type="predicted"/>
<dbReference type="Proteomes" id="UP000644699">
    <property type="component" value="Unassembled WGS sequence"/>
</dbReference>
<sequence length="227" mass="24060">MDQTTRASPRPPRLSARRAAFASGRLERLSPAGEATRAGLLRAAAEIFAEKGYAEASIDDVARRLGATKGLVYHHYRSKGDLYLDAAAWGLAYLDRAVSEAAAPRERAATRLKRMAEAHLAALAAEPAARHGRRGPPPMALARDAGAEAERLAALRQAYEARFHAMLEAARREGDAEAKPDAATACRALLAILDLPARGPPAEPAALALAALRAAGIDRAVLAEEFS</sequence>
<organism evidence="6 7">
    <name type="scientific">Aureimonas endophytica</name>
    <dbReference type="NCBI Taxonomy" id="2027858"/>
    <lineage>
        <taxon>Bacteria</taxon>
        <taxon>Pseudomonadati</taxon>
        <taxon>Pseudomonadota</taxon>
        <taxon>Alphaproteobacteria</taxon>
        <taxon>Hyphomicrobiales</taxon>
        <taxon>Aurantimonadaceae</taxon>
        <taxon>Aureimonas</taxon>
    </lineage>
</organism>
<protein>
    <recommendedName>
        <fullName evidence="5">HTH tetR-type domain-containing protein</fullName>
    </recommendedName>
</protein>
<dbReference type="PRINTS" id="PR00455">
    <property type="entry name" value="HTHTETR"/>
</dbReference>
<feature type="DNA-binding region" description="H-T-H motif" evidence="4">
    <location>
        <begin position="57"/>
        <end position="76"/>
    </location>
</feature>
<dbReference type="EMBL" id="BMIQ01000006">
    <property type="protein sequence ID" value="GGE13707.1"/>
    <property type="molecule type" value="Genomic_DNA"/>
</dbReference>
<dbReference type="GO" id="GO:0003700">
    <property type="term" value="F:DNA-binding transcription factor activity"/>
    <property type="evidence" value="ECO:0007669"/>
    <property type="project" value="TreeGrafter"/>
</dbReference>
<dbReference type="PROSITE" id="PS50977">
    <property type="entry name" value="HTH_TETR_2"/>
    <property type="match status" value="1"/>
</dbReference>
<dbReference type="SUPFAM" id="SSF46689">
    <property type="entry name" value="Homeodomain-like"/>
    <property type="match status" value="1"/>
</dbReference>
<comment type="caution">
    <text evidence="6">The sequence shown here is derived from an EMBL/GenBank/DDBJ whole genome shotgun (WGS) entry which is preliminary data.</text>
</comment>
<accession>A0A916ZUQ4</accession>
<evidence type="ECO:0000256" key="3">
    <source>
        <dbReference type="ARBA" id="ARBA00023163"/>
    </source>
</evidence>
<evidence type="ECO:0000313" key="6">
    <source>
        <dbReference type="EMBL" id="GGE13707.1"/>
    </source>
</evidence>
<evidence type="ECO:0000256" key="2">
    <source>
        <dbReference type="ARBA" id="ARBA00023125"/>
    </source>
</evidence>
<dbReference type="InterPro" id="IPR001647">
    <property type="entry name" value="HTH_TetR"/>
</dbReference>
<evidence type="ECO:0000259" key="5">
    <source>
        <dbReference type="PROSITE" id="PS50977"/>
    </source>
</evidence>
<gene>
    <name evidence="6" type="ORF">GCM10011390_36040</name>
</gene>
<name>A0A916ZUQ4_9HYPH</name>
<dbReference type="InterPro" id="IPR050109">
    <property type="entry name" value="HTH-type_TetR-like_transc_reg"/>
</dbReference>
<evidence type="ECO:0000256" key="4">
    <source>
        <dbReference type="PROSITE-ProRule" id="PRU00335"/>
    </source>
</evidence>
<dbReference type="Gene3D" id="1.10.10.60">
    <property type="entry name" value="Homeodomain-like"/>
    <property type="match status" value="1"/>
</dbReference>
<reference evidence="6" key="1">
    <citation type="journal article" date="2014" name="Int. J. Syst. Evol. Microbiol.">
        <title>Complete genome sequence of Corynebacterium casei LMG S-19264T (=DSM 44701T), isolated from a smear-ripened cheese.</title>
        <authorList>
            <consortium name="US DOE Joint Genome Institute (JGI-PGF)"/>
            <person name="Walter F."/>
            <person name="Albersmeier A."/>
            <person name="Kalinowski J."/>
            <person name="Ruckert C."/>
        </authorList>
    </citation>
    <scope>NUCLEOTIDE SEQUENCE</scope>
    <source>
        <strain evidence="6">CGMCC 1.15367</strain>
    </source>
</reference>
<dbReference type="RefSeq" id="WP_188910961.1">
    <property type="nucleotide sequence ID" value="NZ_BMIQ01000006.1"/>
</dbReference>
<dbReference type="Gene3D" id="1.10.357.10">
    <property type="entry name" value="Tetracycline Repressor, domain 2"/>
    <property type="match status" value="1"/>
</dbReference>